<accession>A0A9R0D610</accession>
<keyword evidence="2" id="KW-1185">Reference proteome</keyword>
<evidence type="ECO:0000313" key="3">
    <source>
        <dbReference type="RefSeq" id="XP_035441290.2"/>
    </source>
</evidence>
<dbReference type="RefSeq" id="XP_035441290.2">
    <property type="nucleotide sequence ID" value="XM_035585397.2"/>
</dbReference>
<feature type="compositionally biased region" description="Low complexity" evidence="1">
    <location>
        <begin position="93"/>
        <end position="108"/>
    </location>
</feature>
<evidence type="ECO:0000313" key="2">
    <source>
        <dbReference type="Proteomes" id="UP000829999"/>
    </source>
</evidence>
<dbReference type="Proteomes" id="UP000829999">
    <property type="component" value="Chromosome 30"/>
</dbReference>
<gene>
    <name evidence="3" type="primary">LOC118269987</name>
</gene>
<proteinExistence type="predicted"/>
<feature type="region of interest" description="Disordered" evidence="1">
    <location>
        <begin position="93"/>
        <end position="165"/>
    </location>
</feature>
<reference evidence="3" key="1">
    <citation type="submission" date="2025-08" db="UniProtKB">
        <authorList>
            <consortium name="RefSeq"/>
        </authorList>
    </citation>
    <scope>IDENTIFICATION</scope>
    <source>
        <tissue evidence="3">Whole larval tissue</tissue>
    </source>
</reference>
<dbReference type="GeneID" id="118269987"/>
<dbReference type="AlphaFoldDB" id="A0A9R0D610"/>
<sequence>MKGVECLFFHNNTRNMGVVRACLHFLVFCLYIAEHPVTPFGSFPWCDDIPDYGYYEYDYFDNRLRMPLNETSTPKPILRRDAAGNLELVSAVTTTLAPPAATGTTAGPNHEPSHRPHQDRHQPPNHRPHHQHQHQPQHQRHQQRHHQPHGHLHQPHHQRHNQSDH</sequence>
<evidence type="ECO:0000256" key="1">
    <source>
        <dbReference type="SAM" id="MobiDB-lite"/>
    </source>
</evidence>
<feature type="compositionally biased region" description="Basic and acidic residues" evidence="1">
    <location>
        <begin position="111"/>
        <end position="122"/>
    </location>
</feature>
<organism evidence="2 3">
    <name type="scientific">Spodoptera frugiperda</name>
    <name type="common">Fall armyworm</name>
    <dbReference type="NCBI Taxonomy" id="7108"/>
    <lineage>
        <taxon>Eukaryota</taxon>
        <taxon>Metazoa</taxon>
        <taxon>Ecdysozoa</taxon>
        <taxon>Arthropoda</taxon>
        <taxon>Hexapoda</taxon>
        <taxon>Insecta</taxon>
        <taxon>Pterygota</taxon>
        <taxon>Neoptera</taxon>
        <taxon>Endopterygota</taxon>
        <taxon>Lepidoptera</taxon>
        <taxon>Glossata</taxon>
        <taxon>Ditrysia</taxon>
        <taxon>Noctuoidea</taxon>
        <taxon>Noctuidae</taxon>
        <taxon>Amphipyrinae</taxon>
        <taxon>Spodoptera</taxon>
    </lineage>
</organism>
<feature type="compositionally biased region" description="Basic residues" evidence="1">
    <location>
        <begin position="123"/>
        <end position="165"/>
    </location>
</feature>
<name>A0A9R0D610_SPOFR</name>
<protein>
    <submittedName>
        <fullName evidence="3">Histidine-rich glycoprotein-like</fullName>
    </submittedName>
</protein>